<dbReference type="EMBL" id="JXTB01000075">
    <property type="protein sequence ID" value="PON66981.1"/>
    <property type="molecule type" value="Genomic_DNA"/>
</dbReference>
<name>A0A2P5D101_PARAD</name>
<organism evidence="1 2">
    <name type="scientific">Parasponia andersonii</name>
    <name type="common">Sponia andersonii</name>
    <dbReference type="NCBI Taxonomy" id="3476"/>
    <lineage>
        <taxon>Eukaryota</taxon>
        <taxon>Viridiplantae</taxon>
        <taxon>Streptophyta</taxon>
        <taxon>Embryophyta</taxon>
        <taxon>Tracheophyta</taxon>
        <taxon>Spermatophyta</taxon>
        <taxon>Magnoliopsida</taxon>
        <taxon>eudicotyledons</taxon>
        <taxon>Gunneridae</taxon>
        <taxon>Pentapetalae</taxon>
        <taxon>rosids</taxon>
        <taxon>fabids</taxon>
        <taxon>Rosales</taxon>
        <taxon>Cannabaceae</taxon>
        <taxon>Parasponia</taxon>
    </lineage>
</organism>
<evidence type="ECO:0000313" key="2">
    <source>
        <dbReference type="Proteomes" id="UP000237105"/>
    </source>
</evidence>
<dbReference type="OrthoDB" id="10276776at2759"/>
<dbReference type="AlphaFoldDB" id="A0A2P5D101"/>
<evidence type="ECO:0000313" key="1">
    <source>
        <dbReference type="EMBL" id="PON66981.1"/>
    </source>
</evidence>
<comment type="caution">
    <text evidence="1">The sequence shown here is derived from an EMBL/GenBank/DDBJ whole genome shotgun (WGS) entry which is preliminary data.</text>
</comment>
<reference evidence="2" key="1">
    <citation type="submission" date="2016-06" db="EMBL/GenBank/DDBJ databases">
        <title>Parallel loss of symbiosis genes in relatives of nitrogen-fixing non-legume Parasponia.</title>
        <authorList>
            <person name="Van Velzen R."/>
            <person name="Holmer R."/>
            <person name="Bu F."/>
            <person name="Rutten L."/>
            <person name="Van Zeijl A."/>
            <person name="Liu W."/>
            <person name="Santuari L."/>
            <person name="Cao Q."/>
            <person name="Sharma T."/>
            <person name="Shen D."/>
            <person name="Roswanjaya Y."/>
            <person name="Wardhani T."/>
            <person name="Kalhor M.S."/>
            <person name="Jansen J."/>
            <person name="Van den Hoogen J."/>
            <person name="Gungor B."/>
            <person name="Hartog M."/>
            <person name="Hontelez J."/>
            <person name="Verver J."/>
            <person name="Yang W.-C."/>
            <person name="Schijlen E."/>
            <person name="Repin R."/>
            <person name="Schilthuizen M."/>
            <person name="Schranz E."/>
            <person name="Heidstra R."/>
            <person name="Miyata K."/>
            <person name="Fedorova E."/>
            <person name="Kohlen W."/>
            <person name="Bisseling T."/>
            <person name="Smit S."/>
            <person name="Geurts R."/>
        </authorList>
    </citation>
    <scope>NUCLEOTIDE SEQUENCE [LARGE SCALE GENOMIC DNA]</scope>
    <source>
        <strain evidence="2">cv. WU1-14</strain>
    </source>
</reference>
<sequence length="42" mass="5054">MEENKAPRPFKPRALFQNRTWEIRMRDRALASSFEENDDRSG</sequence>
<gene>
    <name evidence="1" type="ORF">PanWU01x14_105630</name>
</gene>
<dbReference type="Proteomes" id="UP000237105">
    <property type="component" value="Unassembled WGS sequence"/>
</dbReference>
<proteinExistence type="predicted"/>
<keyword evidence="2" id="KW-1185">Reference proteome</keyword>
<protein>
    <submittedName>
        <fullName evidence="1">Uncharacterized protein</fullName>
    </submittedName>
</protein>
<accession>A0A2P5D101</accession>